<dbReference type="EMBL" id="JAIWYP010000001">
    <property type="protein sequence ID" value="KAH3897351.1"/>
    <property type="molecule type" value="Genomic_DNA"/>
</dbReference>
<comment type="caution">
    <text evidence="1">The sequence shown here is derived from an EMBL/GenBank/DDBJ whole genome shotgun (WGS) entry which is preliminary data.</text>
</comment>
<name>A0A9D4NM77_DREPO</name>
<proteinExistence type="predicted"/>
<protein>
    <submittedName>
        <fullName evidence="1">Uncharacterized protein</fullName>
    </submittedName>
</protein>
<evidence type="ECO:0000313" key="2">
    <source>
        <dbReference type="Proteomes" id="UP000828390"/>
    </source>
</evidence>
<sequence>MRLHVSFLSEPAPANRALVRALACVRPQMSVQVPSAGSREQLATEGARAWKIRT</sequence>
<accession>A0A9D4NM77</accession>
<reference evidence="1" key="1">
    <citation type="journal article" date="2019" name="bioRxiv">
        <title>The Genome of the Zebra Mussel, Dreissena polymorpha: A Resource for Invasive Species Research.</title>
        <authorList>
            <person name="McCartney M.A."/>
            <person name="Auch B."/>
            <person name="Kono T."/>
            <person name="Mallez S."/>
            <person name="Zhang Y."/>
            <person name="Obille A."/>
            <person name="Becker A."/>
            <person name="Abrahante J.E."/>
            <person name="Garbe J."/>
            <person name="Badalamenti J.P."/>
            <person name="Herman A."/>
            <person name="Mangelson H."/>
            <person name="Liachko I."/>
            <person name="Sullivan S."/>
            <person name="Sone E.D."/>
            <person name="Koren S."/>
            <person name="Silverstein K.A.T."/>
            <person name="Beckman K.B."/>
            <person name="Gohl D.M."/>
        </authorList>
    </citation>
    <scope>NUCLEOTIDE SEQUENCE</scope>
    <source>
        <strain evidence="1">Duluth1</strain>
        <tissue evidence="1">Whole animal</tissue>
    </source>
</reference>
<reference evidence="1" key="2">
    <citation type="submission" date="2020-11" db="EMBL/GenBank/DDBJ databases">
        <authorList>
            <person name="McCartney M.A."/>
            <person name="Auch B."/>
            <person name="Kono T."/>
            <person name="Mallez S."/>
            <person name="Becker A."/>
            <person name="Gohl D.M."/>
            <person name="Silverstein K.A.T."/>
            <person name="Koren S."/>
            <person name="Bechman K.B."/>
            <person name="Herman A."/>
            <person name="Abrahante J.E."/>
            <person name="Garbe J."/>
        </authorList>
    </citation>
    <scope>NUCLEOTIDE SEQUENCE</scope>
    <source>
        <strain evidence="1">Duluth1</strain>
        <tissue evidence="1">Whole animal</tissue>
    </source>
</reference>
<organism evidence="1 2">
    <name type="scientific">Dreissena polymorpha</name>
    <name type="common">Zebra mussel</name>
    <name type="synonym">Mytilus polymorpha</name>
    <dbReference type="NCBI Taxonomy" id="45954"/>
    <lineage>
        <taxon>Eukaryota</taxon>
        <taxon>Metazoa</taxon>
        <taxon>Spiralia</taxon>
        <taxon>Lophotrochozoa</taxon>
        <taxon>Mollusca</taxon>
        <taxon>Bivalvia</taxon>
        <taxon>Autobranchia</taxon>
        <taxon>Heteroconchia</taxon>
        <taxon>Euheterodonta</taxon>
        <taxon>Imparidentia</taxon>
        <taxon>Neoheterodontei</taxon>
        <taxon>Myida</taxon>
        <taxon>Dreissenoidea</taxon>
        <taxon>Dreissenidae</taxon>
        <taxon>Dreissena</taxon>
    </lineage>
</organism>
<keyword evidence="2" id="KW-1185">Reference proteome</keyword>
<dbReference type="AlphaFoldDB" id="A0A9D4NM77"/>
<evidence type="ECO:0000313" key="1">
    <source>
        <dbReference type="EMBL" id="KAH3897351.1"/>
    </source>
</evidence>
<gene>
    <name evidence="1" type="ORF">DPMN_021539</name>
</gene>
<dbReference type="Proteomes" id="UP000828390">
    <property type="component" value="Unassembled WGS sequence"/>
</dbReference>